<evidence type="ECO:0000256" key="6">
    <source>
        <dbReference type="ARBA" id="ARBA00023277"/>
    </source>
</evidence>
<dbReference type="EMBL" id="LS483470">
    <property type="protein sequence ID" value="SQI44049.1"/>
    <property type="molecule type" value="Genomic_DNA"/>
</dbReference>
<dbReference type="Pfam" id="PF17042">
    <property type="entry name" value="NBD_C"/>
    <property type="match status" value="1"/>
</dbReference>
<evidence type="ECO:0000256" key="4">
    <source>
        <dbReference type="ARBA" id="ARBA00022777"/>
    </source>
</evidence>
<dbReference type="InterPro" id="IPR031475">
    <property type="entry name" value="NBD_C"/>
</dbReference>
<evidence type="ECO:0000259" key="7">
    <source>
        <dbReference type="Pfam" id="PF07005"/>
    </source>
</evidence>
<evidence type="ECO:0000313" key="9">
    <source>
        <dbReference type="EMBL" id="SQI44049.1"/>
    </source>
</evidence>
<dbReference type="Gene3D" id="3.40.980.20">
    <property type="entry name" value="Four-carbon acid sugar kinase, nucleotide binding domain"/>
    <property type="match status" value="1"/>
</dbReference>
<dbReference type="SUPFAM" id="SSF142764">
    <property type="entry name" value="YgbK-like"/>
    <property type="match status" value="1"/>
</dbReference>
<evidence type="ECO:0000313" key="10">
    <source>
        <dbReference type="Proteomes" id="UP000249005"/>
    </source>
</evidence>
<evidence type="ECO:0000259" key="8">
    <source>
        <dbReference type="Pfam" id="PF17042"/>
    </source>
</evidence>
<feature type="domain" description="Four-carbon acid sugar kinase nucleotide binding" evidence="8">
    <location>
        <begin position="249"/>
        <end position="399"/>
    </location>
</feature>
<dbReference type="InterPro" id="IPR037051">
    <property type="entry name" value="4-carb_acid_sugar_kinase_N_sf"/>
</dbReference>
<evidence type="ECO:0000256" key="2">
    <source>
        <dbReference type="ARBA" id="ARBA00022679"/>
    </source>
</evidence>
<dbReference type="Pfam" id="PF07005">
    <property type="entry name" value="SBD_N"/>
    <property type="match status" value="1"/>
</dbReference>
<keyword evidence="5" id="KW-0067">ATP-binding</keyword>
<keyword evidence="3" id="KW-0547">Nucleotide-binding</keyword>
<gene>
    <name evidence="9" type="ORF">NCTC12151_03393</name>
</gene>
<keyword evidence="2" id="KW-0808">Transferase</keyword>
<dbReference type="GO" id="GO:0005524">
    <property type="term" value="F:ATP binding"/>
    <property type="evidence" value="ECO:0007669"/>
    <property type="project" value="UniProtKB-KW"/>
</dbReference>
<proteinExistence type="inferred from homology"/>
<accession>A0A2X4V091</accession>
<comment type="similarity">
    <text evidence="1">Belongs to the four-carbon acid sugar kinase family.</text>
</comment>
<dbReference type="GO" id="GO:0016301">
    <property type="term" value="F:kinase activity"/>
    <property type="evidence" value="ECO:0007669"/>
    <property type="project" value="UniProtKB-KW"/>
</dbReference>
<keyword evidence="4" id="KW-0418">Kinase</keyword>
<keyword evidence="10" id="KW-1185">Reference proteome</keyword>
<evidence type="ECO:0000256" key="5">
    <source>
        <dbReference type="ARBA" id="ARBA00022840"/>
    </source>
</evidence>
<dbReference type="AlphaFoldDB" id="A0A2X4V091"/>
<protein>
    <submittedName>
        <fullName evidence="9">Uncharacterized protein conserved in bacteria</fullName>
    </submittedName>
</protein>
<reference evidence="9 10" key="1">
    <citation type="submission" date="2018-06" db="EMBL/GenBank/DDBJ databases">
        <authorList>
            <consortium name="Pathogen Informatics"/>
            <person name="Doyle S."/>
        </authorList>
    </citation>
    <scope>NUCLEOTIDE SEQUENCE [LARGE SCALE GENOMIC DNA]</scope>
    <source>
        <strain evidence="9 10">NCTC12151</strain>
    </source>
</reference>
<evidence type="ECO:0000256" key="3">
    <source>
        <dbReference type="ARBA" id="ARBA00022741"/>
    </source>
</evidence>
<dbReference type="Proteomes" id="UP000249005">
    <property type="component" value="Chromosome 1"/>
</dbReference>
<dbReference type="KEGG" id="lri:NCTC12151_03393"/>
<dbReference type="InterPro" id="IPR042213">
    <property type="entry name" value="NBD_C_sf"/>
</dbReference>
<evidence type="ECO:0000256" key="1">
    <source>
        <dbReference type="ARBA" id="ARBA00005715"/>
    </source>
</evidence>
<dbReference type="RefSeq" id="WP_111741668.1">
    <property type="nucleotide sequence ID" value="NZ_LR698987.1"/>
</dbReference>
<dbReference type="Gene3D" id="3.40.50.10840">
    <property type="entry name" value="Putative sugar-binding, N-terminal domain"/>
    <property type="match status" value="1"/>
</dbReference>
<organism evidence="9 10">
    <name type="scientific">Leminorella richardii</name>
    <dbReference type="NCBI Taxonomy" id="158841"/>
    <lineage>
        <taxon>Bacteria</taxon>
        <taxon>Pseudomonadati</taxon>
        <taxon>Pseudomonadota</taxon>
        <taxon>Gammaproteobacteria</taxon>
        <taxon>Enterobacterales</taxon>
        <taxon>Budviciaceae</taxon>
        <taxon>Leminorella</taxon>
    </lineage>
</organism>
<sequence length="413" mass="42572">MQSNWFIAADDLTGAADCAIAFTKAGTPAAVIWGDGTSSAPVVSANIESRAMTAAQAAVAHREALERFWSPSTRLYKKVDSTLRGQPAAELAETVAFLKEKGAGAFVIVTPAFPGTGRTTEGGAVLVQGQPLESTPLWARDHTYESAHIPTILTEAGLPADAISLANVRQGAQALGQLIDEAQRKGLAALVCDAATEDDLDIIAAATLPRAESLFWVGSGGLAASLAQQENRATHSPSLNLPSKRGGVLIAVGSLAEASRASAQQLVLSGKVRHALIGPDIILADDKTRLDAASASILADLASGQDVLVEVELTESPDLTLGTRLMDSLAASMRPAAGAIGGLIATGGDTAVALLNHFGVNGLELVEEVESGIPLGLSIGQVRTPVVTKAGAFGGENTLPRCLERIHALYESR</sequence>
<feature type="domain" description="Four-carbon acid sugar kinase N-terminal" evidence="7">
    <location>
        <begin position="7"/>
        <end position="226"/>
    </location>
</feature>
<name>A0A2X4V091_9GAMM</name>
<dbReference type="InterPro" id="IPR010737">
    <property type="entry name" value="4-carb_acid_sugar_kinase_N"/>
</dbReference>
<keyword evidence="6" id="KW-0119">Carbohydrate metabolism</keyword>
<dbReference type="OrthoDB" id="191465at2"/>